<dbReference type="Pfam" id="PF01420">
    <property type="entry name" value="Methylase_S"/>
    <property type="match status" value="1"/>
</dbReference>
<keyword evidence="5" id="KW-0378">Hydrolase</keyword>
<dbReference type="InterPro" id="IPR044946">
    <property type="entry name" value="Restrct_endonuc_typeI_TRD_sf"/>
</dbReference>
<sequence>IRICRDDDMEQSVKDILADDFWIMPATPEYIDKGVPYITSKNIKNGTIDFSKVNYISQEDYEYISKNRPILVGDILISMIGTLGETAEVKETDGLFYGQNMFLVRIDESKVNKRYFLNFFKSNCVKRALKGKQNQSTQKYLKANHIEDLIIPVPDVTKQELIAKQLDKLTYIITLRTNELKQLDDLIKARFVEMFG</sequence>
<evidence type="ECO:0000313" key="6">
    <source>
        <dbReference type="Proteomes" id="UP000283297"/>
    </source>
</evidence>
<dbReference type="PANTHER" id="PTHR30408:SF12">
    <property type="entry name" value="TYPE I RESTRICTION ENZYME MJAVIII SPECIFICITY SUBUNIT"/>
    <property type="match status" value="1"/>
</dbReference>
<evidence type="ECO:0000313" key="5">
    <source>
        <dbReference type="EMBL" id="RHL25234.1"/>
    </source>
</evidence>
<protein>
    <submittedName>
        <fullName evidence="5">Restriction endonuclease subunit S</fullName>
    </submittedName>
</protein>
<evidence type="ECO:0000256" key="2">
    <source>
        <dbReference type="ARBA" id="ARBA00022747"/>
    </source>
</evidence>
<dbReference type="InterPro" id="IPR000055">
    <property type="entry name" value="Restrct_endonuc_typeI_TRD"/>
</dbReference>
<evidence type="ECO:0000256" key="3">
    <source>
        <dbReference type="ARBA" id="ARBA00023125"/>
    </source>
</evidence>
<keyword evidence="3" id="KW-0238">DNA-binding</keyword>
<feature type="domain" description="Type I restriction modification DNA specificity" evidence="4">
    <location>
        <begin position="33"/>
        <end position="183"/>
    </location>
</feature>
<organism evidence="5 6">
    <name type="scientific">Agathobacter rectalis</name>
    <dbReference type="NCBI Taxonomy" id="39491"/>
    <lineage>
        <taxon>Bacteria</taxon>
        <taxon>Bacillati</taxon>
        <taxon>Bacillota</taxon>
        <taxon>Clostridia</taxon>
        <taxon>Lachnospirales</taxon>
        <taxon>Lachnospiraceae</taxon>
        <taxon>Agathobacter</taxon>
    </lineage>
</organism>
<feature type="non-terminal residue" evidence="5">
    <location>
        <position position="1"/>
    </location>
</feature>
<evidence type="ECO:0000259" key="4">
    <source>
        <dbReference type="Pfam" id="PF01420"/>
    </source>
</evidence>
<proteinExistence type="inferred from homology"/>
<feature type="non-terminal residue" evidence="5">
    <location>
        <position position="196"/>
    </location>
</feature>
<dbReference type="CDD" id="cd17246">
    <property type="entry name" value="RMtype1_S_SonII-TRD2-CR2_like"/>
    <property type="match status" value="1"/>
</dbReference>
<dbReference type="Proteomes" id="UP000283297">
    <property type="component" value="Unassembled WGS sequence"/>
</dbReference>
<comment type="similarity">
    <text evidence="1">Belongs to the type-I restriction system S methylase family.</text>
</comment>
<dbReference type="Gene3D" id="3.90.220.20">
    <property type="entry name" value="DNA methylase specificity domains"/>
    <property type="match status" value="1"/>
</dbReference>
<accession>A0A415JMI1</accession>
<keyword evidence="2" id="KW-0680">Restriction system</keyword>
<keyword evidence="5" id="KW-0255">Endonuclease</keyword>
<evidence type="ECO:0000256" key="1">
    <source>
        <dbReference type="ARBA" id="ARBA00010923"/>
    </source>
</evidence>
<comment type="caution">
    <text evidence="5">The sequence shown here is derived from an EMBL/GenBank/DDBJ whole genome shotgun (WGS) entry which is preliminary data.</text>
</comment>
<name>A0A415JMI1_9FIRM</name>
<keyword evidence="5" id="KW-0540">Nuclease</keyword>
<dbReference type="EMBL" id="QRON01000028">
    <property type="protein sequence ID" value="RHL25234.1"/>
    <property type="molecule type" value="Genomic_DNA"/>
</dbReference>
<dbReference type="InterPro" id="IPR052021">
    <property type="entry name" value="Type-I_RS_S_subunit"/>
</dbReference>
<dbReference type="PANTHER" id="PTHR30408">
    <property type="entry name" value="TYPE-1 RESTRICTION ENZYME ECOKI SPECIFICITY PROTEIN"/>
    <property type="match status" value="1"/>
</dbReference>
<dbReference type="GO" id="GO:0004519">
    <property type="term" value="F:endonuclease activity"/>
    <property type="evidence" value="ECO:0007669"/>
    <property type="project" value="UniProtKB-KW"/>
</dbReference>
<dbReference type="GO" id="GO:0009307">
    <property type="term" value="P:DNA restriction-modification system"/>
    <property type="evidence" value="ECO:0007669"/>
    <property type="project" value="UniProtKB-KW"/>
</dbReference>
<dbReference type="AlphaFoldDB" id="A0A415JMI1"/>
<dbReference type="SUPFAM" id="SSF116734">
    <property type="entry name" value="DNA methylase specificity domain"/>
    <property type="match status" value="1"/>
</dbReference>
<dbReference type="GO" id="GO:0003677">
    <property type="term" value="F:DNA binding"/>
    <property type="evidence" value="ECO:0007669"/>
    <property type="project" value="UniProtKB-KW"/>
</dbReference>
<gene>
    <name evidence="5" type="ORF">DW028_14960</name>
</gene>
<reference evidence="5 6" key="1">
    <citation type="submission" date="2018-08" db="EMBL/GenBank/DDBJ databases">
        <title>A genome reference for cultivated species of the human gut microbiota.</title>
        <authorList>
            <person name="Zou Y."/>
            <person name="Xue W."/>
            <person name="Luo G."/>
        </authorList>
    </citation>
    <scope>NUCLEOTIDE SEQUENCE [LARGE SCALE GENOMIC DNA]</scope>
    <source>
        <strain evidence="5 6">AF38-24</strain>
    </source>
</reference>